<comment type="subcellular location">
    <subcellularLocation>
        <location evidence="2 8">Cytoplasm</location>
    </subcellularLocation>
</comment>
<dbReference type="Proteomes" id="UP000190814">
    <property type="component" value="Unassembled WGS sequence"/>
</dbReference>
<organism evidence="11 12">
    <name type="scientific">Eubacterium uniforme</name>
    <dbReference type="NCBI Taxonomy" id="39495"/>
    <lineage>
        <taxon>Bacteria</taxon>
        <taxon>Bacillati</taxon>
        <taxon>Bacillota</taxon>
        <taxon>Clostridia</taxon>
        <taxon>Eubacteriales</taxon>
        <taxon>Eubacteriaceae</taxon>
        <taxon>Eubacterium</taxon>
    </lineage>
</organism>
<proteinExistence type="inferred from homology"/>
<dbReference type="GO" id="GO:0008859">
    <property type="term" value="F:exoribonuclease II activity"/>
    <property type="evidence" value="ECO:0007669"/>
    <property type="project" value="UniProtKB-UniRule"/>
</dbReference>
<dbReference type="Pfam" id="PF17876">
    <property type="entry name" value="CSD2"/>
    <property type="match status" value="1"/>
</dbReference>
<dbReference type="SUPFAM" id="SSF50249">
    <property type="entry name" value="Nucleic acid-binding proteins"/>
    <property type="match status" value="4"/>
</dbReference>
<dbReference type="PROSITE" id="PS50126">
    <property type="entry name" value="S1"/>
    <property type="match status" value="1"/>
</dbReference>
<dbReference type="InterPro" id="IPR003029">
    <property type="entry name" value="S1_domain"/>
</dbReference>
<dbReference type="GO" id="GO:0003723">
    <property type="term" value="F:RNA binding"/>
    <property type="evidence" value="ECO:0007669"/>
    <property type="project" value="UniProtKB-UniRule"/>
</dbReference>
<feature type="coiled-coil region" evidence="9">
    <location>
        <begin position="27"/>
        <end position="54"/>
    </location>
</feature>
<dbReference type="SMART" id="SM00316">
    <property type="entry name" value="S1"/>
    <property type="match status" value="1"/>
</dbReference>
<evidence type="ECO:0000256" key="7">
    <source>
        <dbReference type="ARBA" id="ARBA00022884"/>
    </source>
</evidence>
<dbReference type="OrthoDB" id="9764149at2"/>
<keyword evidence="12" id="KW-1185">Reference proteome</keyword>
<sequence>MDIGKKNNRKKILMDIFEDKHYVPMKIKELAILLNVKKEDREELEEVLNELISEGKIALSKRGKYALAKDEIYTGIFESNERGYGFVTVEGFEEDFFIPEKYTMDAFYHDTVQIQVIHDGGSSAGRSGKVRRTEAKIVKILDHEIKKIVGYYKKSKNFGFVIPDNRKITSDIYIPSKLSEVAESGQKVVCEITEYGSFKRKPEGKIIEVIGYATEPGADITSIVRAYDIPEEFPEEVQNYLVNVPDVVEEKAIEGRFDLRGEYTITIDGEDAKDLDDAITISRNGDVYTLGVHIADVSQYVTEGNPLDKEALKRGTSVYLADRVIPMLPRKLSNGICSLNEGVDRLALSCIMDIDKTGKVINHNITETVIKVSKRCSYNEIYAIIKGSIDNEDGLCEEGEGSNVDEKYLEIVNNSPEWLIEMTKVMLELSRIIREKRYKRGAIDFDFPESKIILDEKGKVVDIKAYDRNRATKIIEDFMLIANETVAENFFWLEVPFAYRTHETPDNEKMKQLSTFINNFGYVMHFGGDDVHPKELQKLLDNIEGTDEENMISRITLRSMKRAMYSPDCTGHFGLAAKYYCHFTSPIRRYPDLQIHRIIKQYLHGQMDGKYIAHYKKILPDVCKNSSTLERRADEAEREVEKLKKVIYMSDKIGEEYEGVVSGVTRFGMYVELPNTVEGMVRISDIEGDFFELDEEHFELVGNLTNKRYKLGQKVKIWVYDTDKIMKTIDFKLVNENNNE</sequence>
<name>A0A1T4W3J2_9FIRM</name>
<evidence type="ECO:0000256" key="1">
    <source>
        <dbReference type="ARBA" id="ARBA00001849"/>
    </source>
</evidence>
<dbReference type="Pfam" id="PF00575">
    <property type="entry name" value="S1"/>
    <property type="match status" value="1"/>
</dbReference>
<dbReference type="EMBL" id="FUXZ01000016">
    <property type="protein sequence ID" value="SKA71767.1"/>
    <property type="molecule type" value="Genomic_DNA"/>
</dbReference>
<dbReference type="SMART" id="SM00357">
    <property type="entry name" value="CSP"/>
    <property type="match status" value="1"/>
</dbReference>
<evidence type="ECO:0000256" key="5">
    <source>
        <dbReference type="ARBA" id="ARBA00022801"/>
    </source>
</evidence>
<dbReference type="NCBIfam" id="TIGR00358">
    <property type="entry name" value="3_prime_RNase"/>
    <property type="match status" value="1"/>
</dbReference>
<dbReference type="AlphaFoldDB" id="A0A1T4W3J2"/>
<comment type="similarity">
    <text evidence="8">Belongs to the RNR ribonuclease family. RNase R subfamily.</text>
</comment>
<evidence type="ECO:0000313" key="11">
    <source>
        <dbReference type="EMBL" id="SKA71767.1"/>
    </source>
</evidence>
<evidence type="ECO:0000256" key="4">
    <source>
        <dbReference type="ARBA" id="ARBA00022722"/>
    </source>
</evidence>
<keyword evidence="6 8" id="KW-0269">Exonuclease</keyword>
<evidence type="ECO:0000259" key="10">
    <source>
        <dbReference type="PROSITE" id="PS50126"/>
    </source>
</evidence>
<comment type="catalytic activity">
    <reaction evidence="1 8">
        <text>Exonucleolytic cleavage in the 3'- to 5'-direction to yield nucleoside 5'-phosphates.</text>
        <dbReference type="EC" id="3.1.13.1"/>
    </reaction>
</comment>
<keyword evidence="7 8" id="KW-0694">RNA-binding</keyword>
<dbReference type="InterPro" id="IPR011805">
    <property type="entry name" value="RNase_R"/>
</dbReference>
<dbReference type="InterPro" id="IPR013223">
    <property type="entry name" value="RNase_B_OB_dom"/>
</dbReference>
<keyword evidence="9" id="KW-0175">Coiled coil</keyword>
<evidence type="ECO:0000256" key="3">
    <source>
        <dbReference type="ARBA" id="ARBA00022490"/>
    </source>
</evidence>
<keyword evidence="3 8" id="KW-0963">Cytoplasm</keyword>
<dbReference type="Pfam" id="PF00773">
    <property type="entry name" value="RNB"/>
    <property type="match status" value="1"/>
</dbReference>
<evidence type="ECO:0000256" key="6">
    <source>
        <dbReference type="ARBA" id="ARBA00022839"/>
    </source>
</evidence>
<dbReference type="PANTHER" id="PTHR23355:SF9">
    <property type="entry name" value="DIS3-LIKE EXONUCLEASE 2"/>
    <property type="match status" value="1"/>
</dbReference>
<protein>
    <recommendedName>
        <fullName evidence="8">Ribonuclease R</fullName>
        <shortName evidence="8">RNase R</shortName>
        <ecNumber evidence="8">3.1.13.1</ecNumber>
    </recommendedName>
</protein>
<feature type="domain" description="S1 motif" evidence="10">
    <location>
        <begin position="654"/>
        <end position="734"/>
    </location>
</feature>
<evidence type="ECO:0000313" key="12">
    <source>
        <dbReference type="Proteomes" id="UP000190814"/>
    </source>
</evidence>
<gene>
    <name evidence="8" type="primary">rnr</name>
    <name evidence="11" type="ORF">SAMN02745111_02258</name>
</gene>
<dbReference type="HAMAP" id="MF_01895">
    <property type="entry name" value="RNase_R"/>
    <property type="match status" value="1"/>
</dbReference>
<dbReference type="InterPro" id="IPR011129">
    <property type="entry name" value="CSD"/>
</dbReference>
<dbReference type="CDD" id="cd04471">
    <property type="entry name" value="S1_RNase_R"/>
    <property type="match status" value="1"/>
</dbReference>
<dbReference type="InterPro" id="IPR004476">
    <property type="entry name" value="RNase_II/RNase_R"/>
</dbReference>
<dbReference type="RefSeq" id="WP_078767083.1">
    <property type="nucleotide sequence ID" value="NZ_FUXZ01000016.1"/>
</dbReference>
<dbReference type="InterPro" id="IPR050180">
    <property type="entry name" value="RNR_Ribonuclease"/>
</dbReference>
<keyword evidence="5 8" id="KW-0378">Hydrolase</keyword>
<dbReference type="STRING" id="39495.SAMN02745111_02258"/>
<dbReference type="EC" id="3.1.13.1" evidence="8"/>
<dbReference type="InterPro" id="IPR001900">
    <property type="entry name" value="RNase_II/R"/>
</dbReference>
<dbReference type="GO" id="GO:0006402">
    <property type="term" value="P:mRNA catabolic process"/>
    <property type="evidence" value="ECO:0007669"/>
    <property type="project" value="TreeGrafter"/>
</dbReference>
<reference evidence="11 12" key="1">
    <citation type="submission" date="2017-02" db="EMBL/GenBank/DDBJ databases">
        <authorList>
            <person name="Peterson S.W."/>
        </authorList>
    </citation>
    <scope>NUCLEOTIDE SEQUENCE [LARGE SCALE GENOMIC DNA]</scope>
    <source>
        <strain evidence="11 12">ATCC 35992</strain>
    </source>
</reference>
<dbReference type="Gene3D" id="2.40.50.140">
    <property type="entry name" value="Nucleic acid-binding proteins"/>
    <property type="match status" value="3"/>
</dbReference>
<dbReference type="GO" id="GO:0005829">
    <property type="term" value="C:cytosol"/>
    <property type="evidence" value="ECO:0007669"/>
    <property type="project" value="TreeGrafter"/>
</dbReference>
<dbReference type="Pfam" id="PF08206">
    <property type="entry name" value="OB_RNB"/>
    <property type="match status" value="1"/>
</dbReference>
<dbReference type="NCBIfam" id="TIGR02063">
    <property type="entry name" value="RNase_R"/>
    <property type="match status" value="1"/>
</dbReference>
<dbReference type="InterPro" id="IPR012340">
    <property type="entry name" value="NA-bd_OB-fold"/>
</dbReference>
<dbReference type="PANTHER" id="PTHR23355">
    <property type="entry name" value="RIBONUCLEASE"/>
    <property type="match status" value="1"/>
</dbReference>
<dbReference type="InterPro" id="IPR040476">
    <property type="entry name" value="CSD2"/>
</dbReference>
<evidence type="ECO:0000256" key="8">
    <source>
        <dbReference type="HAMAP-Rule" id="MF_01895"/>
    </source>
</evidence>
<evidence type="ECO:0000256" key="2">
    <source>
        <dbReference type="ARBA" id="ARBA00004496"/>
    </source>
</evidence>
<accession>A0A1T4W3J2</accession>
<keyword evidence="4 8" id="KW-0540">Nuclease</keyword>
<comment type="function">
    <text evidence="8">3'-5' exoribonuclease that releases 5'-nucleoside monophosphates and is involved in maturation of structured RNAs.</text>
</comment>
<evidence type="ECO:0000256" key="9">
    <source>
        <dbReference type="SAM" id="Coils"/>
    </source>
</evidence>
<dbReference type="SMART" id="SM00955">
    <property type="entry name" value="RNB"/>
    <property type="match status" value="1"/>
</dbReference>